<proteinExistence type="predicted"/>
<dbReference type="Proteomes" id="UP000031523">
    <property type="component" value="Chromosome"/>
</dbReference>
<keyword evidence="1" id="KW-0812">Transmembrane</keyword>
<keyword evidence="1" id="KW-0472">Membrane</keyword>
<sequence>MDGCGPWSEGRAAMTGTLNRVLLALSGLVLLVLGGSVFAIGLGAKPPSWWIHDGKKDVLLSTADRQRWHDEGWWWWVVIAVLAVCLLLALGWLASALRRRRLSELLVDSHDDESARLRGRALEQAMEAEVGAYEGVGRAKVSLTGRRQSPKARVRLRLEPHAVPADLLERFSTEALAHARRSAGLGELPAEVRLRTVGHRAERVN</sequence>
<keyword evidence="3" id="KW-1185">Reference proteome</keyword>
<dbReference type="NCBIfam" id="NF033218">
    <property type="entry name" value="anchor_AmaP"/>
    <property type="match status" value="1"/>
</dbReference>
<accession>A0A0B5F6A9</accession>
<evidence type="ECO:0008006" key="4">
    <source>
        <dbReference type="Google" id="ProtNLM"/>
    </source>
</evidence>
<gene>
    <name evidence="2" type="ORF">SLNWT_6040</name>
</gene>
<organism evidence="2 3">
    <name type="scientific">Streptomyces albus (strain ATCC 21838 / DSM 41398 / FERM P-419 / JCM 4703 / NBRC 107858)</name>
    <dbReference type="NCBI Taxonomy" id="1081613"/>
    <lineage>
        <taxon>Bacteria</taxon>
        <taxon>Bacillati</taxon>
        <taxon>Actinomycetota</taxon>
        <taxon>Actinomycetes</taxon>
        <taxon>Kitasatosporales</taxon>
        <taxon>Streptomycetaceae</taxon>
        <taxon>Streptomyces</taxon>
    </lineage>
</organism>
<dbReference type="AlphaFoldDB" id="A0A0B5F6A9"/>
<protein>
    <recommendedName>
        <fullName evidence="4">Alkaline shock response membrane anchor protein AmaP</fullName>
    </recommendedName>
</protein>
<evidence type="ECO:0000256" key="1">
    <source>
        <dbReference type="SAM" id="Phobius"/>
    </source>
</evidence>
<dbReference type="EMBL" id="CP010519">
    <property type="protein sequence ID" value="AJE86416.1"/>
    <property type="molecule type" value="Genomic_DNA"/>
</dbReference>
<name>A0A0B5F6A9_STRA4</name>
<dbReference type="KEGG" id="sals:SLNWT_6040"/>
<feature type="transmembrane region" description="Helical" evidence="1">
    <location>
        <begin position="73"/>
        <end position="94"/>
    </location>
</feature>
<evidence type="ECO:0000313" key="2">
    <source>
        <dbReference type="EMBL" id="AJE86416.1"/>
    </source>
</evidence>
<reference evidence="2 3" key="1">
    <citation type="submission" date="2015-01" db="EMBL/GenBank/DDBJ databases">
        <title>Enhanced salinomycin production by adjusting the supply of polyketide extender units in Streptomyce albus DSM 41398.</title>
        <authorList>
            <person name="Lu C."/>
        </authorList>
    </citation>
    <scope>NUCLEOTIDE SEQUENCE [LARGE SCALE GENOMIC DNA]</scope>
    <source>
        <strain evidence="3">ATCC 21838 / DSM 41398 / FERM P-419 / JCM 4703 / NBRC 107858</strain>
    </source>
</reference>
<evidence type="ECO:0000313" key="3">
    <source>
        <dbReference type="Proteomes" id="UP000031523"/>
    </source>
</evidence>
<feature type="transmembrane region" description="Helical" evidence="1">
    <location>
        <begin position="21"/>
        <end position="44"/>
    </location>
</feature>
<keyword evidence="1" id="KW-1133">Transmembrane helix</keyword>